<dbReference type="AlphaFoldDB" id="A0A6M0SU16"/>
<dbReference type="InterPro" id="IPR028983">
    <property type="entry name" value="PA2201-like_C"/>
</dbReference>
<dbReference type="EMBL" id="SGKU01000032">
    <property type="protein sequence ID" value="NFA43225.1"/>
    <property type="molecule type" value="Genomic_DNA"/>
</dbReference>
<dbReference type="SUPFAM" id="SSF140731">
    <property type="entry name" value="PA2201 C-terminal domain-like"/>
    <property type="match status" value="1"/>
</dbReference>
<dbReference type="InterPro" id="IPR015025">
    <property type="entry name" value="PoNi_C"/>
</dbReference>
<dbReference type="Pfam" id="PF08929">
    <property type="entry name" value="PoNi_C"/>
    <property type="match status" value="1"/>
</dbReference>
<dbReference type="Proteomes" id="UP000472355">
    <property type="component" value="Unassembled WGS sequence"/>
</dbReference>
<name>A0A6M0SU16_CLOBO</name>
<evidence type="ECO:0000259" key="2">
    <source>
        <dbReference type="Pfam" id="PF08929"/>
    </source>
</evidence>
<protein>
    <submittedName>
        <fullName evidence="3">DUF1911 domain-containing protein</fullName>
    </submittedName>
</protein>
<proteinExistence type="predicted"/>
<organism evidence="3 4">
    <name type="scientific">Clostridium botulinum</name>
    <dbReference type="NCBI Taxonomy" id="1491"/>
    <lineage>
        <taxon>Bacteria</taxon>
        <taxon>Bacillati</taxon>
        <taxon>Bacillota</taxon>
        <taxon>Clostridia</taxon>
        <taxon>Eubacteriales</taxon>
        <taxon>Clostridiaceae</taxon>
        <taxon>Clostridium</taxon>
    </lineage>
</organism>
<feature type="domain" description="PoNi N-terminal" evidence="1">
    <location>
        <begin position="3"/>
        <end position="125"/>
    </location>
</feature>
<dbReference type="Pfam" id="PF08928">
    <property type="entry name" value="PoNi_N"/>
    <property type="match status" value="1"/>
</dbReference>
<sequence length="410" mass="49139">MLRDNLKSLEYFKNQILNKEKYVQEDRIEIMELKEDIKNGINRFPKDNQSIICSTYQTSAMYEMEKILAMYSAGMPVEPLNQEFEYTIVCMENYGEHRIGYLYLLWMISLGILLETDKKNIERLSKLVEKENIKDLVIDYLLYVSDIGWNKITSIYYKENPYSKIREIIELAEKDKSEASKRMQKYMEKEWFKGHYDYEWKNAHKEPGYVGFWSFETAALAKILELDDTELLENNHYPYDLTHYKNTIKFKQVSLTEYTYDDSEELDEGKEGIENNHLLEKIIPIKWHTLINELISDYNVLDDSGFYEKYKKLIGLDQIWFLLQEYAKENKEKNLLGTLIVFAMTEKEYIFQLDYKEDVAEYYLSIKNYWDKLEVKLVQFLLDNDQNYYALVPKNINISNIYEITIIDVK</sequence>
<comment type="caution">
    <text evidence="3">The sequence shown here is derived from an EMBL/GenBank/DDBJ whole genome shotgun (WGS) entry which is preliminary data.</text>
</comment>
<evidence type="ECO:0000313" key="3">
    <source>
        <dbReference type="EMBL" id="NFA43225.1"/>
    </source>
</evidence>
<evidence type="ECO:0000313" key="4">
    <source>
        <dbReference type="Proteomes" id="UP000472355"/>
    </source>
</evidence>
<feature type="domain" description="PoNi C-terminal" evidence="2">
    <location>
        <begin position="134"/>
        <end position="241"/>
    </location>
</feature>
<accession>A0A6M0SU16</accession>
<evidence type="ECO:0000259" key="1">
    <source>
        <dbReference type="Pfam" id="PF08928"/>
    </source>
</evidence>
<dbReference type="InterPro" id="IPR015024">
    <property type="entry name" value="PoNi_N"/>
</dbReference>
<reference evidence="3 4" key="1">
    <citation type="submission" date="2019-02" db="EMBL/GenBank/DDBJ databases">
        <title>Genome sequencing of Clostridium botulinum clinical isolates.</title>
        <authorList>
            <person name="Brunt J."/>
            <person name="Van Vliet A.H.M."/>
            <person name="Stringer S.C."/>
            <person name="Grant K.A."/>
            <person name="Carter A.C."/>
            <person name="Peck M.W."/>
        </authorList>
    </citation>
    <scope>NUCLEOTIDE SEQUENCE [LARGE SCALE GENOMIC DNA]</scope>
    <source>
        <strain evidence="3 4">H113700579</strain>
    </source>
</reference>
<dbReference type="Gene3D" id="1.10.3920.10">
    <property type="entry name" value="PA2201 C-terminal domain-like"/>
    <property type="match status" value="1"/>
</dbReference>
<gene>
    <name evidence="3" type="ORF">EXM65_11705</name>
</gene>